<protein>
    <submittedName>
        <fullName evidence="1">Uncharacterized protein</fullName>
    </submittedName>
</protein>
<dbReference type="STRING" id="58117.SAMN05421833_13153"/>
<gene>
    <name evidence="1" type="ORF">SAMN05421833_13153</name>
</gene>
<evidence type="ECO:0000313" key="2">
    <source>
        <dbReference type="Proteomes" id="UP000186096"/>
    </source>
</evidence>
<evidence type="ECO:0000313" key="1">
    <source>
        <dbReference type="EMBL" id="SIS14836.1"/>
    </source>
</evidence>
<dbReference type="AlphaFoldDB" id="A0A1N7GQK4"/>
<keyword evidence="2" id="KW-1185">Reference proteome</keyword>
<accession>A0A1N7GQK4</accession>
<organism evidence="1 2">
    <name type="scientific">Microbispora rosea</name>
    <dbReference type="NCBI Taxonomy" id="58117"/>
    <lineage>
        <taxon>Bacteria</taxon>
        <taxon>Bacillati</taxon>
        <taxon>Actinomycetota</taxon>
        <taxon>Actinomycetes</taxon>
        <taxon>Streptosporangiales</taxon>
        <taxon>Streptosporangiaceae</taxon>
        <taxon>Microbispora</taxon>
    </lineage>
</organism>
<reference evidence="2" key="1">
    <citation type="submission" date="2017-01" db="EMBL/GenBank/DDBJ databases">
        <authorList>
            <person name="Varghese N."/>
            <person name="Submissions S."/>
        </authorList>
    </citation>
    <scope>NUCLEOTIDE SEQUENCE [LARGE SCALE GENOMIC DNA]</scope>
    <source>
        <strain evidence="2">ATCC 12950</strain>
    </source>
</reference>
<proteinExistence type="predicted"/>
<dbReference type="Proteomes" id="UP000186096">
    <property type="component" value="Unassembled WGS sequence"/>
</dbReference>
<dbReference type="EMBL" id="FTNI01000031">
    <property type="protein sequence ID" value="SIS14836.1"/>
    <property type="molecule type" value="Genomic_DNA"/>
</dbReference>
<sequence length="39" mass="4022">MLAAGGEGERQVPAGGLIREPVMVTAMDVLMPPGQDVEV</sequence>
<name>A0A1N7GQK4_9ACTN</name>